<keyword evidence="2" id="KW-0732">Signal</keyword>
<dbReference type="Gene3D" id="3.40.30.10">
    <property type="entry name" value="Glutaredoxin"/>
    <property type="match status" value="1"/>
</dbReference>
<accession>A0A5E4MHY0</accession>
<keyword evidence="1" id="KW-1133">Transmembrane helix</keyword>
<organism evidence="4 5">
    <name type="scientific">Cinara cedri</name>
    <dbReference type="NCBI Taxonomy" id="506608"/>
    <lineage>
        <taxon>Eukaryota</taxon>
        <taxon>Metazoa</taxon>
        <taxon>Ecdysozoa</taxon>
        <taxon>Arthropoda</taxon>
        <taxon>Hexapoda</taxon>
        <taxon>Insecta</taxon>
        <taxon>Pterygota</taxon>
        <taxon>Neoptera</taxon>
        <taxon>Paraneoptera</taxon>
        <taxon>Hemiptera</taxon>
        <taxon>Sternorrhyncha</taxon>
        <taxon>Aphidomorpha</taxon>
        <taxon>Aphidoidea</taxon>
        <taxon>Aphididae</taxon>
        <taxon>Lachninae</taxon>
        <taxon>Cinara</taxon>
    </lineage>
</organism>
<dbReference type="InterPro" id="IPR013766">
    <property type="entry name" value="Thioredoxin_domain"/>
</dbReference>
<dbReference type="PANTHER" id="PTHR14684">
    <property type="entry name" value="THIOREDOXIN DOMAIN-CONTAINING PROTEIN 15"/>
    <property type="match status" value="1"/>
</dbReference>
<proteinExistence type="predicted"/>
<dbReference type="PANTHER" id="PTHR14684:SF2">
    <property type="entry name" value="THIOREDOXIN DOMAIN-CONTAINING PROTEIN 15"/>
    <property type="match status" value="1"/>
</dbReference>
<reference evidence="4 5" key="1">
    <citation type="submission" date="2019-08" db="EMBL/GenBank/DDBJ databases">
        <authorList>
            <person name="Alioto T."/>
            <person name="Alioto T."/>
            <person name="Gomez Garrido J."/>
        </authorList>
    </citation>
    <scope>NUCLEOTIDE SEQUENCE [LARGE SCALE GENOMIC DNA]</scope>
</reference>
<sequence>MFKCKSDIYYITMHFSYILSLLSICELTYAEFEENVHIDDSKFGPLELPDSPKNFTITPQVTDFSDILAVSNAIKNFQKKLEDEYNYLPTMQAYLTTSTSSHTSKEFKFSLFLSSVLYAELVLDSGNTSAPFIAELANVTAANNSRIVNCTNFVPLNQTEISVEIVNSTRLSYVLKTDPEVTNRRMAGICSLVLFYAKSCQFSILAAPHFNILPRIFPQIKMVAFNAISEQRYNTMYGITGVPSLVLFHNGKPIAKYNGSDYTLYEFTKFVIRHTDLSPNEKVEISVTDFVKPIPGFGELDNDYSLWLAWFVIIFWALYYARTLNFFQKILEFFVNIWYEVEAQHGHID</sequence>
<feature type="transmembrane region" description="Helical" evidence="1">
    <location>
        <begin position="304"/>
        <end position="321"/>
    </location>
</feature>
<name>A0A5E4MHY0_9HEMI</name>
<feature type="domain" description="Thioredoxin" evidence="3">
    <location>
        <begin position="191"/>
        <end position="261"/>
    </location>
</feature>
<keyword evidence="1" id="KW-0472">Membrane</keyword>
<evidence type="ECO:0000256" key="1">
    <source>
        <dbReference type="SAM" id="Phobius"/>
    </source>
</evidence>
<feature type="chain" id="PRO_5022915301" evidence="2">
    <location>
        <begin position="31"/>
        <end position="349"/>
    </location>
</feature>
<dbReference type="AlphaFoldDB" id="A0A5E4MHY0"/>
<gene>
    <name evidence="4" type="ORF">CINCED_3A000436</name>
</gene>
<dbReference type="InterPro" id="IPR036249">
    <property type="entry name" value="Thioredoxin-like_sf"/>
</dbReference>
<evidence type="ECO:0000313" key="5">
    <source>
        <dbReference type="Proteomes" id="UP000325440"/>
    </source>
</evidence>
<dbReference type="InterPro" id="IPR042418">
    <property type="entry name" value="TXNDC15"/>
</dbReference>
<dbReference type="OrthoDB" id="1899781at2759"/>
<keyword evidence="5" id="KW-1185">Reference proteome</keyword>
<feature type="signal peptide" evidence="2">
    <location>
        <begin position="1"/>
        <end position="30"/>
    </location>
</feature>
<protein>
    <submittedName>
        <fullName evidence="4">Thioredoxin-like fold,Thioredoxin domain</fullName>
    </submittedName>
</protein>
<dbReference type="EMBL" id="CABPRJ010000951">
    <property type="protein sequence ID" value="VVC31833.1"/>
    <property type="molecule type" value="Genomic_DNA"/>
</dbReference>
<evidence type="ECO:0000259" key="3">
    <source>
        <dbReference type="Pfam" id="PF00085"/>
    </source>
</evidence>
<dbReference type="GO" id="GO:0060271">
    <property type="term" value="P:cilium assembly"/>
    <property type="evidence" value="ECO:0007669"/>
    <property type="project" value="TreeGrafter"/>
</dbReference>
<dbReference type="GO" id="GO:0005929">
    <property type="term" value="C:cilium"/>
    <property type="evidence" value="ECO:0007669"/>
    <property type="project" value="TreeGrafter"/>
</dbReference>
<evidence type="ECO:0000256" key="2">
    <source>
        <dbReference type="SAM" id="SignalP"/>
    </source>
</evidence>
<keyword evidence="1" id="KW-0812">Transmembrane</keyword>
<dbReference type="Proteomes" id="UP000325440">
    <property type="component" value="Unassembled WGS sequence"/>
</dbReference>
<dbReference type="Pfam" id="PF00085">
    <property type="entry name" value="Thioredoxin"/>
    <property type="match status" value="1"/>
</dbReference>
<evidence type="ECO:0000313" key="4">
    <source>
        <dbReference type="EMBL" id="VVC31833.1"/>
    </source>
</evidence>
<dbReference type="SUPFAM" id="SSF52833">
    <property type="entry name" value="Thioredoxin-like"/>
    <property type="match status" value="1"/>
</dbReference>